<dbReference type="InterPro" id="IPR052920">
    <property type="entry name" value="DNA-binding_regulatory"/>
</dbReference>
<dbReference type="EMBL" id="BAABKK010000038">
    <property type="protein sequence ID" value="GAA5202185.1"/>
    <property type="molecule type" value="Genomic_DNA"/>
</dbReference>
<keyword evidence="5" id="KW-1185">Reference proteome</keyword>
<dbReference type="PANTHER" id="PTHR43358:SF4">
    <property type="entry name" value="ALPHA_BETA HYDROLASE FOLD-1 DOMAIN-CONTAINING PROTEIN"/>
    <property type="match status" value="1"/>
</dbReference>
<feature type="compositionally biased region" description="Polar residues" evidence="1">
    <location>
        <begin position="382"/>
        <end position="395"/>
    </location>
</feature>
<sequence>MAPTPWIIATALAALSLPVIAAAALGQKMTAWKEPKKRDLTISADCREVTLQADPRTRAPGTYGLLLPSVHIVVGAVASENPESSEVTREIIEWTGSLEAGKIRGSWTGQVIVSPEKLNLDFEEVSLGTFEGELPAWIFHPEHPSPDVWAIHVHGLRSSRYSMLRSVESATNLGMTSLVPSYFGDAENHAQGQVCHYGSLEADDVEKALTYAAEHGAKALYLFGWSMGATISLLLTETAKYRHLIAGLVLVSPGPNTEAVIAENARTAGLPRTLAKIVPKILSTPLLSRLASLTKPVNFENLDWTHAPGRLNTPALVLHSRGDTEVPYSLSDEFATSNPEKVTLKEFPAVPHQCEWNSSPRRFEDEVAAWIKGQEALRDNAATPTEATPGSTYTP</sequence>
<evidence type="ECO:0000313" key="4">
    <source>
        <dbReference type="EMBL" id="GAA5202185.1"/>
    </source>
</evidence>
<dbReference type="InterPro" id="IPR022742">
    <property type="entry name" value="Hydrolase_4"/>
</dbReference>
<evidence type="ECO:0000256" key="1">
    <source>
        <dbReference type="SAM" id="MobiDB-lite"/>
    </source>
</evidence>
<evidence type="ECO:0000256" key="2">
    <source>
        <dbReference type="SAM" id="SignalP"/>
    </source>
</evidence>
<evidence type="ECO:0000259" key="3">
    <source>
        <dbReference type="Pfam" id="PF12146"/>
    </source>
</evidence>
<feature type="domain" description="Serine aminopeptidase S33" evidence="3">
    <location>
        <begin position="202"/>
        <end position="282"/>
    </location>
</feature>
<dbReference type="SUPFAM" id="SSF53474">
    <property type="entry name" value="alpha/beta-Hydrolases"/>
    <property type="match status" value="1"/>
</dbReference>
<feature type="region of interest" description="Disordered" evidence="1">
    <location>
        <begin position="375"/>
        <end position="395"/>
    </location>
</feature>
<organism evidence="4 5">
    <name type="scientific">Arthrobacter gyeryongensis</name>
    <dbReference type="NCBI Taxonomy" id="1650592"/>
    <lineage>
        <taxon>Bacteria</taxon>
        <taxon>Bacillati</taxon>
        <taxon>Actinomycetota</taxon>
        <taxon>Actinomycetes</taxon>
        <taxon>Micrococcales</taxon>
        <taxon>Micrococcaceae</taxon>
        <taxon>Arthrobacter</taxon>
    </lineage>
</organism>
<reference evidence="5" key="1">
    <citation type="journal article" date="2019" name="Int. J. Syst. Evol. Microbiol.">
        <title>The Global Catalogue of Microorganisms (GCM) 10K type strain sequencing project: providing services to taxonomists for standard genome sequencing and annotation.</title>
        <authorList>
            <consortium name="The Broad Institute Genomics Platform"/>
            <consortium name="The Broad Institute Genome Sequencing Center for Infectious Disease"/>
            <person name="Wu L."/>
            <person name="Ma J."/>
        </authorList>
    </citation>
    <scope>NUCLEOTIDE SEQUENCE [LARGE SCALE GENOMIC DNA]</scope>
    <source>
        <strain evidence="5">JCM 18514</strain>
    </source>
</reference>
<dbReference type="Proteomes" id="UP001500200">
    <property type="component" value="Unassembled WGS sequence"/>
</dbReference>
<name>A0ABP9SWU6_9MICC</name>
<dbReference type="PANTHER" id="PTHR43358">
    <property type="entry name" value="ALPHA/BETA-HYDROLASE"/>
    <property type="match status" value="1"/>
</dbReference>
<keyword evidence="2" id="KW-0732">Signal</keyword>
<dbReference type="RefSeq" id="WP_345453789.1">
    <property type="nucleotide sequence ID" value="NZ_BAABKK010000038.1"/>
</dbReference>
<feature type="signal peptide" evidence="2">
    <location>
        <begin position="1"/>
        <end position="21"/>
    </location>
</feature>
<protein>
    <recommendedName>
        <fullName evidence="3">Serine aminopeptidase S33 domain-containing protein</fullName>
    </recommendedName>
</protein>
<dbReference type="Pfam" id="PF12146">
    <property type="entry name" value="Hydrolase_4"/>
    <property type="match status" value="1"/>
</dbReference>
<feature type="chain" id="PRO_5046535418" description="Serine aminopeptidase S33 domain-containing protein" evidence="2">
    <location>
        <begin position="22"/>
        <end position="395"/>
    </location>
</feature>
<comment type="caution">
    <text evidence="4">The sequence shown here is derived from an EMBL/GenBank/DDBJ whole genome shotgun (WGS) entry which is preliminary data.</text>
</comment>
<proteinExistence type="predicted"/>
<dbReference type="Gene3D" id="3.40.50.1820">
    <property type="entry name" value="alpha/beta hydrolase"/>
    <property type="match status" value="1"/>
</dbReference>
<evidence type="ECO:0000313" key="5">
    <source>
        <dbReference type="Proteomes" id="UP001500200"/>
    </source>
</evidence>
<dbReference type="InterPro" id="IPR029058">
    <property type="entry name" value="AB_hydrolase_fold"/>
</dbReference>
<accession>A0ABP9SWU6</accession>
<gene>
    <name evidence="4" type="ORF">GCM10023346_48520</name>
</gene>